<name>A0A9W6BKY3_9CHLO</name>
<proteinExistence type="predicted"/>
<comment type="caution">
    <text evidence="3">The sequence shown here is derived from an EMBL/GenBank/DDBJ whole genome shotgun (WGS) entry which is preliminary data.</text>
</comment>
<dbReference type="InterPro" id="IPR013212">
    <property type="entry name" value="Mad3/Bub1_I"/>
</dbReference>
<feature type="compositionally biased region" description="Low complexity" evidence="1">
    <location>
        <begin position="215"/>
        <end position="225"/>
    </location>
</feature>
<reference evidence="3 4" key="1">
    <citation type="journal article" date="2023" name="Commun. Biol.">
        <title>Reorganization of the ancestral sex-determining regions during the evolution of trioecy in Pleodorina starrii.</title>
        <authorList>
            <person name="Takahashi K."/>
            <person name="Suzuki S."/>
            <person name="Kawai-Toyooka H."/>
            <person name="Yamamoto K."/>
            <person name="Hamaji T."/>
            <person name="Ootsuki R."/>
            <person name="Yamaguchi H."/>
            <person name="Kawachi M."/>
            <person name="Higashiyama T."/>
            <person name="Nozaki H."/>
        </authorList>
    </citation>
    <scope>NUCLEOTIDE SEQUENCE [LARGE SCALE GENOMIC DNA]</scope>
    <source>
        <strain evidence="3 4">NIES-4479</strain>
    </source>
</reference>
<dbReference type="AlphaFoldDB" id="A0A9W6BKY3"/>
<feature type="domain" description="BUB1 N-terminal" evidence="2">
    <location>
        <begin position="42"/>
        <end position="203"/>
    </location>
</feature>
<feature type="region of interest" description="Disordered" evidence="1">
    <location>
        <begin position="665"/>
        <end position="710"/>
    </location>
</feature>
<dbReference type="PROSITE" id="PS51489">
    <property type="entry name" value="BUB1_N"/>
    <property type="match status" value="1"/>
</dbReference>
<feature type="region of interest" description="Disordered" evidence="1">
    <location>
        <begin position="618"/>
        <end position="645"/>
    </location>
</feature>
<dbReference type="PANTHER" id="PTHR14030:SF4">
    <property type="entry name" value="BUB1 KINASE, ISOFORM A-RELATED"/>
    <property type="match status" value="1"/>
</dbReference>
<feature type="region of interest" description="Disordered" evidence="1">
    <location>
        <begin position="854"/>
        <end position="886"/>
    </location>
</feature>
<dbReference type="EMBL" id="BRXU01000007">
    <property type="protein sequence ID" value="GLC53316.1"/>
    <property type="molecule type" value="Genomic_DNA"/>
</dbReference>
<feature type="region of interest" description="Disordered" evidence="1">
    <location>
        <begin position="520"/>
        <end position="552"/>
    </location>
</feature>
<feature type="region of interest" description="Disordered" evidence="1">
    <location>
        <begin position="461"/>
        <end position="507"/>
    </location>
</feature>
<dbReference type="GO" id="GO:0007094">
    <property type="term" value="P:mitotic spindle assembly checkpoint signaling"/>
    <property type="evidence" value="ECO:0007669"/>
    <property type="project" value="InterPro"/>
</dbReference>
<dbReference type="Gene3D" id="1.25.40.430">
    <property type="match status" value="1"/>
</dbReference>
<accession>A0A9W6BKY3</accession>
<dbReference type="GO" id="GO:0004672">
    <property type="term" value="F:protein kinase activity"/>
    <property type="evidence" value="ECO:0007669"/>
    <property type="project" value="TreeGrafter"/>
</dbReference>
<dbReference type="Proteomes" id="UP001165080">
    <property type="component" value="Unassembled WGS sequence"/>
</dbReference>
<dbReference type="OrthoDB" id="248495at2759"/>
<feature type="compositionally biased region" description="Low complexity" evidence="1">
    <location>
        <begin position="744"/>
        <end position="753"/>
    </location>
</feature>
<evidence type="ECO:0000313" key="4">
    <source>
        <dbReference type="Proteomes" id="UP001165080"/>
    </source>
</evidence>
<sequence>MDWELTKENCVPVRQGRSKAALQEIAALDPAQEALEAKRRELWAEITGYKGDDPLEPWQRYIKWMQEYGVGGGKADLLKVLEACTKELQKYPRYTNDIRFLRIWIQYADCLPDPDDVFLFLKENGIGRDFALYYEAYATYFELKGNFQGADAVYMDGIQRGVKQLERLKQKHNAFQQRMAQRVQRRIQDEQVNGPPPPEPVRGNLATISRGAGRQQQQQQQQQQQSSAGIFGVAAAPQQASSGLFGLRPGQPAQQARGPQPLISLHEDDDCGGENPRFGLPGYSSMPQVSSSRELQPFAVRRKENLDRALAWNQSSLLPGAAPAPAGPSGGGIDIFTDEEFQDDELPGRAGTMGQAQRGGASTAAASLGAGQGLLWPGSDMSAGACVDSLMSSLAPPRTTLLRGLPPGPTRSVSESIATLSASGPAAAAGPAAVLALQPHVPTHGLLSAAVAGPLTHRLDGAAAGRSGHDSRSGLLPACAESEVPPTSATAVEAAGEPATGEGDEELSYEELRAAVWFRRNPAPPPQASSTAEAAGVSRLGSASAASSHGQPVATEAKRIALSSQLLAMPVEHPAVLRSAGGTENAVGAGAPSTSGRGELASMGGPVRRAPFGQVVPGIAQQLPGDSGTAGQENSSAASGGGQSRRVLADAAPVVRVPLGQTVCPAGPSLPTAQHGLRPEPPPAVHPTAAATRDRDRRHDDAQPTVTISTRGAFDLINSLFSEDLPHQQARADSAQSRPSGSRAEPPAAAVVLQPPPPSEAARPSWPQSPQAAHAASVLAPQPPQPSVVEPTVTLHTKLAFDALNDMFCDTLPHEEDRKLARRAAPSGGGGGGGLGPMPISNAEVRRLANAGRTSVAAAPGASRREPLCGIGGGGGPHSTATEPTLPTAHGLAASAPSLAMHEDTFFLGPAPATTLPGHAIQGSVGGGGSVRLAPSAVPGPNASQRPDAGALYEDTEFMPRGSGSLPCGGSGGSAAAASSNAFILEDTEFMTRHHGPQMAAPALGGYERSTRPLAGDFTGMASAAAPIGRQGGRNVCALRAGGRGVVTEVQKCYAANGSLQVYEDTQYDL</sequence>
<dbReference type="PANTHER" id="PTHR14030">
    <property type="entry name" value="MITOTIC CHECKPOINT SERINE/THREONINE-PROTEIN KINASE BUB1"/>
    <property type="match status" value="1"/>
</dbReference>
<dbReference type="FunFam" id="1.25.40.430:FF:000003">
    <property type="entry name" value="Checkpoint serine/threonine-protein kinase BUB1"/>
    <property type="match status" value="1"/>
</dbReference>
<dbReference type="InterPro" id="IPR015661">
    <property type="entry name" value="Bub1/Mad3"/>
</dbReference>
<feature type="region of interest" description="Disordered" evidence="1">
    <location>
        <begin position="180"/>
        <end position="230"/>
    </location>
</feature>
<keyword evidence="4" id="KW-1185">Reference proteome</keyword>
<evidence type="ECO:0000259" key="2">
    <source>
        <dbReference type="PROSITE" id="PS51489"/>
    </source>
</evidence>
<feature type="region of interest" description="Disordered" evidence="1">
    <location>
        <begin position="242"/>
        <end position="291"/>
    </location>
</feature>
<dbReference type="GO" id="GO:0051754">
    <property type="term" value="P:meiotic sister chromatid cohesion, centromeric"/>
    <property type="evidence" value="ECO:0007669"/>
    <property type="project" value="TreeGrafter"/>
</dbReference>
<dbReference type="GO" id="GO:0032991">
    <property type="term" value="C:protein-containing complex"/>
    <property type="evidence" value="ECO:0007669"/>
    <property type="project" value="UniProtKB-ARBA"/>
</dbReference>
<organism evidence="3 4">
    <name type="scientific">Pleodorina starrii</name>
    <dbReference type="NCBI Taxonomy" id="330485"/>
    <lineage>
        <taxon>Eukaryota</taxon>
        <taxon>Viridiplantae</taxon>
        <taxon>Chlorophyta</taxon>
        <taxon>core chlorophytes</taxon>
        <taxon>Chlorophyceae</taxon>
        <taxon>CS clade</taxon>
        <taxon>Chlamydomonadales</taxon>
        <taxon>Volvocaceae</taxon>
        <taxon>Pleodorina</taxon>
    </lineage>
</organism>
<evidence type="ECO:0000313" key="3">
    <source>
        <dbReference type="EMBL" id="GLC53316.1"/>
    </source>
</evidence>
<protein>
    <recommendedName>
        <fullName evidence="2">BUB1 N-terminal domain-containing protein</fullName>
    </recommendedName>
</protein>
<dbReference type="SMART" id="SM00777">
    <property type="entry name" value="Mad3_BUB1_I"/>
    <property type="match status" value="1"/>
</dbReference>
<feature type="compositionally biased region" description="Basic and acidic residues" evidence="1">
    <location>
        <begin position="692"/>
        <end position="702"/>
    </location>
</feature>
<feature type="compositionally biased region" description="Low complexity" evidence="1">
    <location>
        <begin position="248"/>
        <end position="261"/>
    </location>
</feature>
<feature type="region of interest" description="Disordered" evidence="1">
    <location>
        <begin position="727"/>
        <end position="789"/>
    </location>
</feature>
<evidence type="ECO:0000256" key="1">
    <source>
        <dbReference type="SAM" id="MobiDB-lite"/>
    </source>
</evidence>
<gene>
    <name evidence="3" type="primary">PLEST002268</name>
    <name evidence="3" type="ORF">PLESTB_000731400</name>
</gene>
<dbReference type="Pfam" id="PF08311">
    <property type="entry name" value="Mad3_BUB1_I"/>
    <property type="match status" value="1"/>
</dbReference>
<feature type="region of interest" description="Disordered" evidence="1">
    <location>
        <begin position="582"/>
        <end position="605"/>
    </location>
</feature>